<dbReference type="PANTHER" id="PTHR12192:SF2">
    <property type="entry name" value="GLUTATHIONE-SPECIFIC GAMMA-GLUTAMYLCYCLOTRANSFERASE 2"/>
    <property type="match status" value="1"/>
</dbReference>
<dbReference type="HOGENOM" id="CLU_070703_1_1_5"/>
<evidence type="ECO:0000256" key="1">
    <source>
        <dbReference type="ARBA" id="ARBA00012344"/>
    </source>
</evidence>
<keyword evidence="2" id="KW-0456">Lyase</keyword>
<dbReference type="STRING" id="1458461.BN1012_Phect2160"/>
<organism evidence="3 4">
    <name type="scientific">Candidatus Phaeomarinibacter ectocarpi</name>
    <dbReference type="NCBI Taxonomy" id="1458461"/>
    <lineage>
        <taxon>Bacteria</taxon>
        <taxon>Pseudomonadati</taxon>
        <taxon>Pseudomonadota</taxon>
        <taxon>Alphaproteobacteria</taxon>
        <taxon>Hyphomicrobiales</taxon>
        <taxon>Parvibaculaceae</taxon>
        <taxon>Candidatus Phaeomarinibacter</taxon>
    </lineage>
</organism>
<reference evidence="3 4" key="1">
    <citation type="journal article" date="2014" name="Front. Genet.">
        <title>Genome and metabolic network of "Candidatus Phaeomarinobacter ectocarpi" Ec32, a new candidate genus of Alphaproteobacteria frequently associated with brown algae.</title>
        <authorList>
            <person name="Dittami S.M."/>
            <person name="Barbeyron T."/>
            <person name="Boyen C."/>
            <person name="Cambefort J."/>
            <person name="Collet G."/>
            <person name="Delage L."/>
            <person name="Gobet A."/>
            <person name="Groisillier A."/>
            <person name="Leblanc C."/>
            <person name="Michel G."/>
            <person name="Scornet D."/>
            <person name="Siegel A."/>
            <person name="Tapia J.E."/>
            <person name="Tonon T."/>
        </authorList>
    </citation>
    <scope>NUCLEOTIDE SEQUENCE [LARGE SCALE GENOMIC DNA]</scope>
    <source>
        <strain evidence="3 4">Ec32</strain>
    </source>
</reference>
<dbReference type="AlphaFoldDB" id="X5M9Q9"/>
<gene>
    <name evidence="3" type="ORF">BN1012_Phect2160</name>
</gene>
<protein>
    <recommendedName>
        <fullName evidence="1">glutathione-specific gamma-glutamylcyclotransferase</fullName>
        <ecNumber evidence="1">4.3.2.7</ecNumber>
    </recommendedName>
</protein>
<proteinExistence type="predicted"/>
<dbReference type="EMBL" id="HG966617">
    <property type="protein sequence ID" value="CDO60373.1"/>
    <property type="molecule type" value="Genomic_DNA"/>
</dbReference>
<accession>X5M9Q9</accession>
<dbReference type="GO" id="GO:0005737">
    <property type="term" value="C:cytoplasm"/>
    <property type="evidence" value="ECO:0007669"/>
    <property type="project" value="TreeGrafter"/>
</dbReference>
<dbReference type="KEGG" id="pect:BN1012_Phect2160"/>
<dbReference type="Gene3D" id="3.10.490.10">
    <property type="entry name" value="Gamma-glutamyl cyclotransferase-like"/>
    <property type="match status" value="1"/>
</dbReference>
<evidence type="ECO:0000256" key="2">
    <source>
        <dbReference type="ARBA" id="ARBA00023239"/>
    </source>
</evidence>
<dbReference type="Pfam" id="PF04752">
    <property type="entry name" value="ChaC"/>
    <property type="match status" value="1"/>
</dbReference>
<dbReference type="EC" id="4.3.2.7" evidence="1"/>
<dbReference type="Proteomes" id="UP000032160">
    <property type="component" value="Chromosome I"/>
</dbReference>
<evidence type="ECO:0000313" key="3">
    <source>
        <dbReference type="EMBL" id="CDO60373.1"/>
    </source>
</evidence>
<sequence>MWDPGFEYVRAARATLPGWHRRMSMIATNSYGRPSRPGLAAGLHPRGSVEGVAFLVAPDKCPEILDVLSKREWAYLAVMAPMRLADGSSVRALTYLASPVNGRFRTTQPVGDFLRRLSHGVGRKGYAADYVRQSAEALSAHGVRQSDLHDLVPVIAGGTRFRR</sequence>
<keyword evidence="4" id="KW-1185">Reference proteome</keyword>
<dbReference type="PANTHER" id="PTHR12192">
    <property type="entry name" value="CATION TRANSPORT PROTEIN CHAC-RELATED"/>
    <property type="match status" value="1"/>
</dbReference>
<dbReference type="GO" id="GO:0006751">
    <property type="term" value="P:glutathione catabolic process"/>
    <property type="evidence" value="ECO:0007669"/>
    <property type="project" value="InterPro"/>
</dbReference>
<dbReference type="GO" id="GO:0061928">
    <property type="term" value="F:glutathione specific gamma-glutamylcyclotransferase activity"/>
    <property type="evidence" value="ECO:0007669"/>
    <property type="project" value="UniProtKB-EC"/>
</dbReference>
<dbReference type="InterPro" id="IPR006840">
    <property type="entry name" value="ChaC"/>
</dbReference>
<name>X5M9Q9_9HYPH</name>
<evidence type="ECO:0000313" key="4">
    <source>
        <dbReference type="Proteomes" id="UP000032160"/>
    </source>
</evidence>